<accession>A0A4Y7NHK1</accession>
<reference evidence="10" key="1">
    <citation type="submission" date="2018-08" db="EMBL/GenBank/DDBJ databases">
        <authorList>
            <person name="Cornetti L."/>
        </authorList>
    </citation>
    <scope>NUCLEOTIDE SEQUENCE</scope>
    <source>
        <strain evidence="10">CH-H-2</strain>
    </source>
</reference>
<dbReference type="PANTHER" id="PTHR14614:SF39">
    <property type="entry name" value="HISTIDINE PROTEIN METHYLTRANSFERASE 1 HOMOLOG"/>
    <property type="match status" value="1"/>
</dbReference>
<keyword evidence="4" id="KW-0963">Cytoplasm</keyword>
<dbReference type="InterPro" id="IPR001353">
    <property type="entry name" value="Proteasome_sua/b"/>
</dbReference>
<dbReference type="GO" id="GO:0051603">
    <property type="term" value="P:proteolysis involved in protein catabolic process"/>
    <property type="evidence" value="ECO:0007669"/>
    <property type="project" value="InterPro"/>
</dbReference>
<dbReference type="GO" id="GO:0005839">
    <property type="term" value="C:proteasome core complex"/>
    <property type="evidence" value="ECO:0007669"/>
    <property type="project" value="InterPro"/>
</dbReference>
<evidence type="ECO:0000256" key="2">
    <source>
        <dbReference type="ARBA" id="ARBA00004496"/>
    </source>
</evidence>
<dbReference type="SUPFAM" id="SSF53335">
    <property type="entry name" value="S-adenosyl-L-methionine-dependent methyltransferases"/>
    <property type="match status" value="1"/>
</dbReference>
<evidence type="ECO:0000313" key="10">
    <source>
        <dbReference type="EMBL" id="SVE92612.1"/>
    </source>
</evidence>
<evidence type="ECO:0000256" key="5">
    <source>
        <dbReference type="ARBA" id="ARBA00022603"/>
    </source>
</evidence>
<sequence>MLDSVVLTTNQHCSRPHLTKVDGREIEIQTHHHESVNQYRENSSSTTLVREFHLVDVKHVEQLIVSREIEKFKPLRIALEMNSDVISGVYEGGLKVWECTNDLLEYLEKSCTQFDGLNVLDLGSGSGLLGMFALKKRASSVHFQDYNAEVLELVTIPNVMLNEHLNVMGTAKFFAGDWGSLSQILGSYDVILTSETIYNPENYLKLLEVFEKNLQKNGVIFIAAKYHYFGVGGDLTQFENLLQRNGRWTTSTCFCSNEGRLENKGYLGCAMGKARQAAKTEMEKLKLKDMSCLELLKEAAKIIYIVHDEVKDKHFEMELSWVGAVTEGRHQKVPQDVFTEVERYAKSALEEDSDSGNDDM</sequence>
<organism evidence="10">
    <name type="scientific">Megafenestra aurita</name>
    <dbReference type="NCBI Taxonomy" id="2291010"/>
    <lineage>
        <taxon>Eukaryota</taxon>
        <taxon>Metazoa</taxon>
        <taxon>Ecdysozoa</taxon>
        <taxon>Arthropoda</taxon>
        <taxon>Crustacea</taxon>
        <taxon>Branchiopoda</taxon>
        <taxon>Diplostraca</taxon>
        <taxon>Cladocera</taxon>
        <taxon>Anomopoda</taxon>
        <taxon>Daphniidae</taxon>
        <taxon>Megafenestra</taxon>
    </lineage>
</organism>
<comment type="similarity">
    <text evidence="9">Belongs to the methyltransferase superfamily. METTL18 family.</text>
</comment>
<evidence type="ECO:0000256" key="7">
    <source>
        <dbReference type="ARBA" id="ARBA00022691"/>
    </source>
</evidence>
<evidence type="ECO:0000256" key="6">
    <source>
        <dbReference type="ARBA" id="ARBA00022679"/>
    </source>
</evidence>
<comment type="subcellular location">
    <subcellularLocation>
        <location evidence="2">Cytoplasm</location>
    </subcellularLocation>
    <subcellularLocation>
        <location evidence="1">Nucleus</location>
    </subcellularLocation>
</comment>
<keyword evidence="6" id="KW-0808">Transferase</keyword>
<name>A0A4Y7NHK1_9CRUS</name>
<dbReference type="AlphaFoldDB" id="A0A4Y7NHK1"/>
<dbReference type="EC" id="2.1.1.85" evidence="3"/>
<keyword evidence="7" id="KW-0949">S-adenosyl-L-methionine</keyword>
<dbReference type="SUPFAM" id="SSF56235">
    <property type="entry name" value="N-terminal nucleophile aminohydrolases (Ntn hydrolases)"/>
    <property type="match status" value="1"/>
</dbReference>
<dbReference type="Pfam" id="PF10294">
    <property type="entry name" value="Methyltransf_16"/>
    <property type="match status" value="1"/>
</dbReference>
<dbReference type="InterPro" id="IPR019410">
    <property type="entry name" value="Methyltransf_16"/>
</dbReference>
<dbReference type="PANTHER" id="PTHR14614">
    <property type="entry name" value="HEPATOCELLULAR CARCINOMA-ASSOCIATED ANTIGEN"/>
    <property type="match status" value="1"/>
</dbReference>
<evidence type="ECO:0000256" key="8">
    <source>
        <dbReference type="ARBA" id="ARBA00023242"/>
    </source>
</evidence>
<proteinExistence type="evidence at transcript level"/>
<dbReference type="GO" id="GO:0032259">
    <property type="term" value="P:methylation"/>
    <property type="evidence" value="ECO:0007669"/>
    <property type="project" value="UniProtKB-KW"/>
</dbReference>
<evidence type="ECO:0000256" key="9">
    <source>
        <dbReference type="ARBA" id="ARBA00038126"/>
    </source>
</evidence>
<dbReference type="CDD" id="cd02440">
    <property type="entry name" value="AdoMet_MTases"/>
    <property type="match status" value="1"/>
</dbReference>
<dbReference type="GO" id="GO:0018064">
    <property type="term" value="F:protein-L-histidine N-tele-methyltransferase activity"/>
    <property type="evidence" value="ECO:0007669"/>
    <property type="project" value="UniProtKB-EC"/>
</dbReference>
<dbReference type="EMBL" id="LR022993">
    <property type="protein sequence ID" value="SVE92612.1"/>
    <property type="molecule type" value="mRNA"/>
</dbReference>
<gene>
    <name evidence="10" type="primary">EOG090X0C09</name>
</gene>
<dbReference type="GO" id="GO:0005634">
    <property type="term" value="C:nucleus"/>
    <property type="evidence" value="ECO:0007669"/>
    <property type="project" value="UniProtKB-SubCell"/>
</dbReference>
<evidence type="ECO:0000256" key="3">
    <source>
        <dbReference type="ARBA" id="ARBA00012533"/>
    </source>
</evidence>
<dbReference type="Gene3D" id="3.60.20.10">
    <property type="entry name" value="Glutamine Phosphoribosylpyrophosphate, subunit 1, domain 1"/>
    <property type="match status" value="1"/>
</dbReference>
<protein>
    <recommendedName>
        <fullName evidence="3">protein-histidine N-methyltransferase</fullName>
        <ecNumber evidence="3">2.1.1.85</ecNumber>
    </recommendedName>
</protein>
<evidence type="ECO:0000256" key="1">
    <source>
        <dbReference type="ARBA" id="ARBA00004123"/>
    </source>
</evidence>
<keyword evidence="5" id="KW-0489">Methyltransferase</keyword>
<evidence type="ECO:0000256" key="4">
    <source>
        <dbReference type="ARBA" id="ARBA00022490"/>
    </source>
</evidence>
<dbReference type="Gene3D" id="3.40.50.150">
    <property type="entry name" value="Vaccinia Virus protein VP39"/>
    <property type="match status" value="1"/>
</dbReference>
<keyword evidence="8" id="KW-0539">Nucleus</keyword>
<dbReference type="InterPro" id="IPR029063">
    <property type="entry name" value="SAM-dependent_MTases_sf"/>
</dbReference>
<dbReference type="GO" id="GO:0005737">
    <property type="term" value="C:cytoplasm"/>
    <property type="evidence" value="ECO:0007669"/>
    <property type="project" value="UniProtKB-SubCell"/>
</dbReference>
<dbReference type="InterPro" id="IPR029055">
    <property type="entry name" value="Ntn_hydrolases_N"/>
</dbReference>
<dbReference type="Pfam" id="PF00227">
    <property type="entry name" value="Proteasome"/>
    <property type="match status" value="1"/>
</dbReference>